<protein>
    <recommendedName>
        <fullName evidence="3">Integrase catalytic domain-containing protein</fullName>
    </recommendedName>
</protein>
<dbReference type="OrthoDB" id="2013610at2759"/>
<dbReference type="CDD" id="cd01647">
    <property type="entry name" value="RT_LTR"/>
    <property type="match status" value="1"/>
</dbReference>
<dbReference type="SUPFAM" id="SSF53098">
    <property type="entry name" value="Ribonuclease H-like"/>
    <property type="match status" value="1"/>
</dbReference>
<evidence type="ECO:0000259" key="3">
    <source>
        <dbReference type="PROSITE" id="PS50994"/>
    </source>
</evidence>
<feature type="domain" description="Integrase catalytic" evidence="3">
    <location>
        <begin position="550"/>
        <end position="721"/>
    </location>
</feature>
<dbReference type="EMBL" id="BFEA01000309">
    <property type="protein sequence ID" value="GBG79007.1"/>
    <property type="molecule type" value="Genomic_DNA"/>
</dbReference>
<feature type="compositionally biased region" description="Low complexity" evidence="2">
    <location>
        <begin position="674"/>
        <end position="683"/>
    </location>
</feature>
<dbReference type="GO" id="GO:0015074">
    <property type="term" value="P:DNA integration"/>
    <property type="evidence" value="ECO:0007669"/>
    <property type="project" value="InterPro"/>
</dbReference>
<reference evidence="4 5" key="1">
    <citation type="journal article" date="2018" name="Cell">
        <title>The Chara Genome: Secondary Complexity and Implications for Plant Terrestrialization.</title>
        <authorList>
            <person name="Nishiyama T."/>
            <person name="Sakayama H."/>
            <person name="Vries J.D."/>
            <person name="Buschmann H."/>
            <person name="Saint-Marcoux D."/>
            <person name="Ullrich K.K."/>
            <person name="Haas F.B."/>
            <person name="Vanderstraeten L."/>
            <person name="Becker D."/>
            <person name="Lang D."/>
            <person name="Vosolsobe S."/>
            <person name="Rombauts S."/>
            <person name="Wilhelmsson P.K.I."/>
            <person name="Janitza P."/>
            <person name="Kern R."/>
            <person name="Heyl A."/>
            <person name="Rumpler F."/>
            <person name="Villalobos L.I.A.C."/>
            <person name="Clay J.M."/>
            <person name="Skokan R."/>
            <person name="Toyoda A."/>
            <person name="Suzuki Y."/>
            <person name="Kagoshima H."/>
            <person name="Schijlen E."/>
            <person name="Tajeshwar N."/>
            <person name="Catarino B."/>
            <person name="Hetherington A.J."/>
            <person name="Saltykova A."/>
            <person name="Bonnot C."/>
            <person name="Breuninger H."/>
            <person name="Symeonidi A."/>
            <person name="Radhakrishnan G.V."/>
            <person name="Van Nieuwerburgh F."/>
            <person name="Deforce D."/>
            <person name="Chang C."/>
            <person name="Karol K.G."/>
            <person name="Hedrich R."/>
            <person name="Ulvskov P."/>
            <person name="Glockner G."/>
            <person name="Delwiche C.F."/>
            <person name="Petrasek J."/>
            <person name="Van de Peer Y."/>
            <person name="Friml J."/>
            <person name="Beilby M."/>
            <person name="Dolan L."/>
            <person name="Kohara Y."/>
            <person name="Sugano S."/>
            <person name="Fujiyama A."/>
            <person name="Delaux P.-M."/>
            <person name="Quint M."/>
            <person name="TheiBen G."/>
            <person name="Hagemann M."/>
            <person name="Harholt J."/>
            <person name="Dunand C."/>
            <person name="Zachgo S."/>
            <person name="Langdale J."/>
            <person name="Maumus F."/>
            <person name="Straeten D.V.D."/>
            <person name="Gould S.B."/>
            <person name="Rensing S.A."/>
        </authorList>
    </citation>
    <scope>NUCLEOTIDE SEQUENCE [LARGE SCALE GENOMIC DNA]</scope>
    <source>
        <strain evidence="4 5">S276</strain>
    </source>
</reference>
<proteinExistence type="predicted"/>
<dbReference type="GO" id="GO:0003676">
    <property type="term" value="F:nucleic acid binding"/>
    <property type="evidence" value="ECO:0007669"/>
    <property type="project" value="InterPro"/>
</dbReference>
<dbReference type="PROSITE" id="PS50994">
    <property type="entry name" value="INTEGRASE"/>
    <property type="match status" value="1"/>
</dbReference>
<dbReference type="InterPro" id="IPR036397">
    <property type="entry name" value="RNaseH_sf"/>
</dbReference>
<feature type="region of interest" description="Disordered" evidence="2">
    <location>
        <begin position="640"/>
        <end position="708"/>
    </location>
</feature>
<organism evidence="4 5">
    <name type="scientific">Chara braunii</name>
    <name type="common">Braun's stonewort</name>
    <dbReference type="NCBI Taxonomy" id="69332"/>
    <lineage>
        <taxon>Eukaryota</taxon>
        <taxon>Viridiplantae</taxon>
        <taxon>Streptophyta</taxon>
        <taxon>Charophyceae</taxon>
        <taxon>Charales</taxon>
        <taxon>Characeae</taxon>
        <taxon>Chara</taxon>
    </lineage>
</organism>
<dbReference type="InterPro" id="IPR043502">
    <property type="entry name" value="DNA/RNA_pol_sf"/>
</dbReference>
<dbReference type="Gramene" id="GBG79007">
    <property type="protein sequence ID" value="GBG79007"/>
    <property type="gene ID" value="CBR_g28720"/>
</dbReference>
<sequence>MSDREDTPPDDRILQSARRPIAHVSLGPEGDRIVFRQLRERQQQQRRARAAEVSRAFTSEAAATAAMATSAMVTSAQQTSQANSSGIVGSTVAQTVSQSTGVMASQAVVLTPEDVAIQQAALQEAQLQQALGQIKAEKEKMIRRRARMQRRGADIEELETMDLTDMDDDVKVVRRALLGVIEMQEHQTTILQDIQQSLAILAGRAQAAPSPSGPGAWPVAYPPFSVPQVTGVSPYVAPSSVASVSLGMPLSGGVSARTSLQVPVQIVFTQTPSQVAVTTQPAVSQPVQPQGTQPQQLVQQPVSPGPQPKVVQGPGQTQWVPKTAIAAPKPFTGDKRGEDLDTSLRYGLYGFVVMPFGFCNAPGTFQHAMNQIFYDYLDKFVIVYLDDILIFSKTVEEHVANLGKVLGLLRQHKFKINGEKCEFGRTRVLYLGHEISAEGLKPNDAKVANIRDWPRPQSVTEMRSFLGMIGYYRNFVENYSIVAAPLTDLTRLDTPWEWTERCEAAFKHLKHALTHYEVLKLPDPDKPFIVCQRDKPRTQAPLELLKPLPIPQRPGESLSIDFMDTLVTSKSGMRYIYVIVDRFSKFARLVAMPETVKTEHVIKMFKENWVRDFGLPKSIVSDRDVRFTSELWKAAAAEQGTQLQMTSGNHPGARGQAEQMNRAVQEEQQREAAAEAARLNAIARAEEQRRRQQADTAANHNQARRDDASVLMQQEAAHTAALQAWHVDPAETTKPTTEDQTKSALASMMHQVILTCNWQQVELARQARTITEYEDTLKSLHACLDMLQKDDVPHRHTASSSIDPSIRELEGRLDHLVAIVDDLNNFRHPTTISQQIAALQADLRQLQQQPTGTCNNLTPKQYKMRKFSIDKFDDYHKADPISWWQGFTNELSIHSVPSESKISALYLCSTDASQVWLNHLAQTEGVEVSKLYTKITWEAMTEKWRKRFIVDDAQGKGVNRIFSMHQGSQPTREWLTEWQKIVTIPNLDIPFVHLRREFFQRSVDVLSTTLGERSLYTDFDQIVEKANEVIQTNRWAANERRNQPNFVEKGKGPRP</sequence>
<dbReference type="FunFam" id="3.30.70.270:FF:000020">
    <property type="entry name" value="Transposon Tf2-6 polyprotein-like Protein"/>
    <property type="match status" value="1"/>
</dbReference>
<dbReference type="PANTHER" id="PTHR37984:SF5">
    <property type="entry name" value="PROTEIN NYNRIN-LIKE"/>
    <property type="match status" value="1"/>
</dbReference>
<feature type="region of interest" description="Disordered" evidence="2">
    <location>
        <begin position="1"/>
        <end position="26"/>
    </location>
</feature>
<dbReference type="SUPFAM" id="SSF56672">
    <property type="entry name" value="DNA/RNA polymerases"/>
    <property type="match status" value="1"/>
</dbReference>
<dbReference type="FunFam" id="3.30.70.270:FF:000003">
    <property type="entry name" value="Transposon Ty3-G Gag-Pol polyprotein"/>
    <property type="match status" value="1"/>
</dbReference>
<accession>A0A388L9L4</accession>
<dbReference type="InterPro" id="IPR012337">
    <property type="entry name" value="RNaseH-like_sf"/>
</dbReference>
<feature type="compositionally biased region" description="Polar residues" evidence="2">
    <location>
        <begin position="640"/>
        <end position="649"/>
    </location>
</feature>
<feature type="region of interest" description="Disordered" evidence="2">
    <location>
        <begin position="280"/>
        <end position="315"/>
    </location>
</feature>
<evidence type="ECO:0000313" key="5">
    <source>
        <dbReference type="Proteomes" id="UP000265515"/>
    </source>
</evidence>
<dbReference type="InterPro" id="IPR000477">
    <property type="entry name" value="RT_dom"/>
</dbReference>
<dbReference type="AlphaFoldDB" id="A0A388L9L4"/>
<gene>
    <name evidence="4" type="ORF">CBR_g28720</name>
</gene>
<evidence type="ECO:0000313" key="4">
    <source>
        <dbReference type="EMBL" id="GBG79007.1"/>
    </source>
</evidence>
<comment type="caution">
    <text evidence="4">The sequence shown here is derived from an EMBL/GenBank/DDBJ whole genome shotgun (WGS) entry which is preliminary data.</text>
</comment>
<dbReference type="InterPro" id="IPR043128">
    <property type="entry name" value="Rev_trsase/Diguanyl_cyclase"/>
</dbReference>
<feature type="compositionally biased region" description="Basic and acidic residues" evidence="2">
    <location>
        <begin position="684"/>
        <end position="693"/>
    </location>
</feature>
<dbReference type="Pfam" id="PF00665">
    <property type="entry name" value="rve"/>
    <property type="match status" value="1"/>
</dbReference>
<feature type="compositionally biased region" description="Low complexity" evidence="2">
    <location>
        <begin position="283"/>
        <end position="315"/>
    </location>
</feature>
<keyword evidence="1" id="KW-0175">Coiled coil</keyword>
<dbReference type="Gene3D" id="3.30.70.270">
    <property type="match status" value="2"/>
</dbReference>
<feature type="compositionally biased region" description="Basic and acidic residues" evidence="2">
    <location>
        <begin position="1"/>
        <end position="13"/>
    </location>
</feature>
<dbReference type="PANTHER" id="PTHR37984">
    <property type="entry name" value="PROTEIN CBG26694"/>
    <property type="match status" value="1"/>
</dbReference>
<feature type="coiled-coil region" evidence="1">
    <location>
        <begin position="117"/>
        <end position="151"/>
    </location>
</feature>
<feature type="compositionally biased region" description="Basic and acidic residues" evidence="2">
    <location>
        <begin position="664"/>
        <end position="673"/>
    </location>
</feature>
<evidence type="ECO:0000256" key="2">
    <source>
        <dbReference type="SAM" id="MobiDB-lite"/>
    </source>
</evidence>
<evidence type="ECO:0000256" key="1">
    <source>
        <dbReference type="SAM" id="Coils"/>
    </source>
</evidence>
<keyword evidence="5" id="KW-1185">Reference proteome</keyword>
<dbReference type="Proteomes" id="UP000265515">
    <property type="component" value="Unassembled WGS sequence"/>
</dbReference>
<dbReference type="Gene3D" id="3.30.420.10">
    <property type="entry name" value="Ribonuclease H-like superfamily/Ribonuclease H"/>
    <property type="match status" value="1"/>
</dbReference>
<dbReference type="InterPro" id="IPR001584">
    <property type="entry name" value="Integrase_cat-core"/>
</dbReference>
<dbReference type="Pfam" id="PF00078">
    <property type="entry name" value="RVT_1"/>
    <property type="match status" value="1"/>
</dbReference>
<name>A0A388L9L4_CHABU</name>
<dbReference type="InterPro" id="IPR050951">
    <property type="entry name" value="Retrovirus_Pol_polyprotein"/>
</dbReference>